<reference evidence="2 5" key="1">
    <citation type="journal article" date="2015" name="Parasit. Vectors">
        <title>Draft genome of the scabies mite.</title>
        <authorList>
            <person name="Rider S.D.Jr."/>
            <person name="Morgan M.S."/>
            <person name="Arlian L.G."/>
        </authorList>
    </citation>
    <scope>NUCLEOTIDE SEQUENCE [LARGE SCALE GENOMIC DNA]</scope>
    <source>
        <strain evidence="2">Arlian Lab</strain>
    </source>
</reference>
<dbReference type="EMBL" id="JXLN01011775">
    <property type="protein sequence ID" value="KPM07639.1"/>
    <property type="molecule type" value="Genomic_DNA"/>
</dbReference>
<reference evidence="1" key="3">
    <citation type="submission" date="2020-01" db="EMBL/GenBank/DDBJ databases">
        <authorList>
            <person name="Korhonen P.K.K."/>
            <person name="Guangxu M.G."/>
            <person name="Wang T.W."/>
            <person name="Stroehlein A.J.S."/>
            <person name="Young N.D."/>
            <person name="Ang C.-S.A."/>
            <person name="Fernando D.W.F."/>
            <person name="Lu H.L."/>
            <person name="Taylor S.T."/>
            <person name="Ehtesham M.E.M."/>
            <person name="Najaraj S.H.N."/>
            <person name="Harsha G.H.G."/>
            <person name="Madugundu A.M."/>
            <person name="Renuse S.R."/>
            <person name="Holt D.H."/>
            <person name="Pandey A.P."/>
            <person name="Papenfuss A.P."/>
            <person name="Gasser R.B.G."/>
            <person name="Fischer K.F."/>
        </authorList>
    </citation>
    <scope>NUCLEOTIDE SEQUENCE</scope>
    <source>
        <strain evidence="1">SSS_KF_BRIS2020</strain>
    </source>
</reference>
<sequence>MSSIHRRIHRSNSGSNRSCRFVELYFSSIDLLKLRLTFLRRNIPGRLPLVHLDYFTSVENDLERLKAVMLDMEDSLVRHARMTRMHHLDRELIFNELLRKSTISHLERIRLCRLIRVRNRSSVTLALALEKYQMVASYVAEFCVESIRQIEMN</sequence>
<evidence type="ECO:0000313" key="4">
    <source>
        <dbReference type="Proteomes" id="UP000070412"/>
    </source>
</evidence>
<protein>
    <submittedName>
        <fullName evidence="2 3">Uncharacterized protein</fullName>
    </submittedName>
</protein>
<keyword evidence="4" id="KW-1185">Reference proteome</keyword>
<evidence type="ECO:0000313" key="3">
    <source>
        <dbReference type="EnsemblMetazoa" id="KAF7495752.1"/>
    </source>
</evidence>
<dbReference type="Proteomes" id="UP000616769">
    <property type="component" value="Unassembled WGS sequence"/>
</dbReference>
<dbReference type="VEuPathDB" id="VectorBase:SSCA007874"/>
<dbReference type="AlphaFoldDB" id="A0A132A9T0"/>
<gene>
    <name evidence="2" type="ORF">QR98_0061380</name>
    <name evidence="1" type="ORF">SSS_706</name>
</gene>
<evidence type="ECO:0000313" key="1">
    <source>
        <dbReference type="EMBL" id="KAF7495752.1"/>
    </source>
</evidence>
<evidence type="ECO:0000313" key="5">
    <source>
        <dbReference type="Proteomes" id="UP000616769"/>
    </source>
</evidence>
<evidence type="ECO:0000313" key="2">
    <source>
        <dbReference type="EMBL" id="KPM07639.1"/>
    </source>
</evidence>
<organism evidence="2 5">
    <name type="scientific">Sarcoptes scabiei</name>
    <name type="common">Itch mite</name>
    <name type="synonym">Acarus scabiei</name>
    <dbReference type="NCBI Taxonomy" id="52283"/>
    <lineage>
        <taxon>Eukaryota</taxon>
        <taxon>Metazoa</taxon>
        <taxon>Ecdysozoa</taxon>
        <taxon>Arthropoda</taxon>
        <taxon>Chelicerata</taxon>
        <taxon>Arachnida</taxon>
        <taxon>Acari</taxon>
        <taxon>Acariformes</taxon>
        <taxon>Sarcoptiformes</taxon>
        <taxon>Astigmata</taxon>
        <taxon>Psoroptidia</taxon>
        <taxon>Sarcoptoidea</taxon>
        <taxon>Sarcoptidae</taxon>
        <taxon>Sarcoptinae</taxon>
        <taxon>Sarcoptes</taxon>
    </lineage>
</organism>
<name>A0A132A9T0_SARSC</name>
<dbReference type="Proteomes" id="UP000070412">
    <property type="component" value="Unassembled WGS sequence"/>
</dbReference>
<proteinExistence type="predicted"/>
<reference evidence="4" key="2">
    <citation type="journal article" date="2020" name="PLoS Negl. Trop. Dis.">
        <title>High-quality nuclear genome for Sarcoptes scabiei-A critical resource for a neglected parasite.</title>
        <authorList>
            <person name="Korhonen P.K."/>
            <person name="Gasser R.B."/>
            <person name="Ma G."/>
            <person name="Wang T."/>
            <person name="Stroehlein A.J."/>
            <person name="Young N.D."/>
            <person name="Ang C.S."/>
            <person name="Fernando D.D."/>
            <person name="Lu H.C."/>
            <person name="Taylor S."/>
            <person name="Reynolds S.L."/>
            <person name="Mofiz E."/>
            <person name="Najaraj S.H."/>
            <person name="Gowda H."/>
            <person name="Madugundu A."/>
            <person name="Renuse S."/>
            <person name="Holt D."/>
            <person name="Pandey A."/>
            <person name="Papenfuss A.T."/>
            <person name="Fischer K."/>
        </authorList>
    </citation>
    <scope>NUCLEOTIDE SEQUENCE [LARGE SCALE GENOMIC DNA]</scope>
</reference>
<accession>A0A132A9T0</accession>
<dbReference type="EMBL" id="WVUK01000045">
    <property type="protein sequence ID" value="KAF7495752.1"/>
    <property type="molecule type" value="Genomic_DNA"/>
</dbReference>
<reference evidence="3" key="4">
    <citation type="submission" date="2022-06" db="UniProtKB">
        <authorList>
            <consortium name="EnsemblMetazoa"/>
        </authorList>
    </citation>
    <scope>IDENTIFICATION</scope>
</reference>
<dbReference type="EnsemblMetazoa" id="SSS_706s_mrna">
    <property type="protein sequence ID" value="KAF7495752.1"/>
    <property type="gene ID" value="SSS_706"/>
</dbReference>